<comment type="caution">
    <text evidence="1">The sequence shown here is derived from an EMBL/GenBank/DDBJ whole genome shotgun (WGS) entry which is preliminary data.</text>
</comment>
<dbReference type="Proteomes" id="UP000216020">
    <property type="component" value="Unassembled WGS sequence"/>
</dbReference>
<dbReference type="OrthoDB" id="9800421at2"/>
<evidence type="ECO:0000313" key="1">
    <source>
        <dbReference type="EMBL" id="OZI30644.1"/>
    </source>
</evidence>
<accession>A0A261RZX8</accession>
<organism evidence="1 2">
    <name type="scientific">Bordetella genomosp. 10</name>
    <dbReference type="NCBI Taxonomy" id="1416804"/>
    <lineage>
        <taxon>Bacteria</taxon>
        <taxon>Pseudomonadati</taxon>
        <taxon>Pseudomonadota</taxon>
        <taxon>Betaproteobacteria</taxon>
        <taxon>Burkholderiales</taxon>
        <taxon>Alcaligenaceae</taxon>
        <taxon>Bordetella</taxon>
    </lineage>
</organism>
<name>A0A261RZX8_9BORD</name>
<dbReference type="InterPro" id="IPR008318">
    <property type="entry name" value="UCP030820"/>
</dbReference>
<dbReference type="Pfam" id="PF06073">
    <property type="entry name" value="DUF934"/>
    <property type="match status" value="1"/>
</dbReference>
<gene>
    <name evidence="1" type="ORF">CAL29_21845</name>
</gene>
<reference evidence="2" key="1">
    <citation type="submission" date="2017-05" db="EMBL/GenBank/DDBJ databases">
        <title>Complete and WGS of Bordetella genogroups.</title>
        <authorList>
            <person name="Spilker T."/>
            <person name="Lipuma J."/>
        </authorList>
    </citation>
    <scope>NUCLEOTIDE SEQUENCE [LARGE SCALE GENOMIC DNA]</scope>
    <source>
        <strain evidence="2">AU16122</strain>
    </source>
</reference>
<sequence>MPDTQTIMKNLIRYGELIDNTTRRFVPPEGDAAALPPDEPGWEVPLATWLAARDALRAHRHPVAVLLGPADDPAELAQDGERHIDPAGIAYIAIEFPSYTDGRGYSIAQQLRSHYGWQGELRAVGDILIDTIHYQARCGFDSFVVKEGHDPQKALQALGTFTVHYQREYPRPLAA</sequence>
<protein>
    <recommendedName>
        <fullName evidence="3">Oxidoreductase</fullName>
    </recommendedName>
</protein>
<dbReference type="RefSeq" id="WP_094855068.1">
    <property type="nucleotide sequence ID" value="NZ_NEVM01000005.1"/>
</dbReference>
<evidence type="ECO:0008006" key="3">
    <source>
        <dbReference type="Google" id="ProtNLM"/>
    </source>
</evidence>
<dbReference type="EMBL" id="NEVM01000005">
    <property type="protein sequence ID" value="OZI30644.1"/>
    <property type="molecule type" value="Genomic_DNA"/>
</dbReference>
<dbReference type="PIRSF" id="PIRSF030820">
    <property type="entry name" value="UCP030820"/>
    <property type="match status" value="1"/>
</dbReference>
<proteinExistence type="predicted"/>
<keyword evidence="2" id="KW-1185">Reference proteome</keyword>
<evidence type="ECO:0000313" key="2">
    <source>
        <dbReference type="Proteomes" id="UP000216020"/>
    </source>
</evidence>
<dbReference type="AlphaFoldDB" id="A0A261RZX8"/>